<evidence type="ECO:0000256" key="4">
    <source>
        <dbReference type="ARBA" id="ARBA00022491"/>
    </source>
</evidence>
<dbReference type="GO" id="GO:0000183">
    <property type="term" value="P:rDNA heterochromatin formation"/>
    <property type="evidence" value="ECO:0007669"/>
    <property type="project" value="TreeGrafter"/>
</dbReference>
<dbReference type="PANTHER" id="PTHR12787">
    <property type="entry name" value="RIBOSOMAL RNA-PROCESSING PROTEIN 8"/>
    <property type="match status" value="1"/>
</dbReference>
<dbReference type="CDD" id="cd02440">
    <property type="entry name" value="AdoMet_MTases"/>
    <property type="match status" value="1"/>
</dbReference>
<evidence type="ECO:0000256" key="5">
    <source>
        <dbReference type="ARBA" id="ARBA00022552"/>
    </source>
</evidence>
<dbReference type="InterPro" id="IPR029063">
    <property type="entry name" value="SAM-dependent_MTases_sf"/>
</dbReference>
<keyword evidence="16" id="KW-1185">Reference proteome</keyword>
<dbReference type="Pfam" id="PF05148">
    <property type="entry name" value="Methyltransf_8"/>
    <property type="match status" value="1"/>
</dbReference>
<comment type="function">
    <text evidence="13">Probable methyltransferase required to silence rDNA.</text>
</comment>
<evidence type="ECO:0000256" key="10">
    <source>
        <dbReference type="ARBA" id="ARBA00023015"/>
    </source>
</evidence>
<accession>A0AA88H6W2</accession>
<keyword evidence="9" id="KW-0156">Chromatin regulator</keyword>
<evidence type="ECO:0000313" key="15">
    <source>
        <dbReference type="EMBL" id="KAK2703190.1"/>
    </source>
</evidence>
<proteinExistence type="inferred from homology"/>
<keyword evidence="4" id="KW-0678">Repressor</keyword>
<dbReference type="InterPro" id="IPR042036">
    <property type="entry name" value="RRP8_N"/>
</dbReference>
<dbReference type="Gene3D" id="1.10.10.2150">
    <property type="entry name" value="Ribosomal RNA-processing protein 8, N-terminal domain"/>
    <property type="match status" value="1"/>
</dbReference>
<feature type="region of interest" description="Disordered" evidence="14">
    <location>
        <begin position="140"/>
        <end position="164"/>
    </location>
</feature>
<keyword evidence="11" id="KW-0804">Transcription</keyword>
<evidence type="ECO:0000256" key="11">
    <source>
        <dbReference type="ARBA" id="ARBA00023163"/>
    </source>
</evidence>
<protein>
    <recommendedName>
        <fullName evidence="3 13">Ribosomal RNA-processing protein 8</fullName>
        <ecNumber evidence="13">2.1.1.-</ecNumber>
    </recommendedName>
</protein>
<comment type="caution">
    <text evidence="15">The sequence shown here is derived from an EMBL/GenBank/DDBJ whole genome shotgun (WGS) entry which is preliminary data.</text>
</comment>
<dbReference type="Gene3D" id="3.40.50.150">
    <property type="entry name" value="Vaccinia Virus protein VP39"/>
    <property type="match status" value="1"/>
</dbReference>
<dbReference type="GO" id="GO:0006364">
    <property type="term" value="P:rRNA processing"/>
    <property type="evidence" value="ECO:0007669"/>
    <property type="project" value="UniProtKB-UniRule"/>
</dbReference>
<evidence type="ECO:0000256" key="6">
    <source>
        <dbReference type="ARBA" id="ARBA00022603"/>
    </source>
</evidence>
<comment type="subcellular location">
    <subcellularLocation>
        <location evidence="1 13">Nucleus</location>
        <location evidence="1 13">Nucleolus</location>
    </subcellularLocation>
</comment>
<feature type="compositionally biased region" description="Basic and acidic residues" evidence="14">
    <location>
        <begin position="71"/>
        <end position="112"/>
    </location>
</feature>
<keyword evidence="7 13" id="KW-0808">Transferase</keyword>
<evidence type="ECO:0000256" key="8">
    <source>
        <dbReference type="ARBA" id="ARBA00022691"/>
    </source>
</evidence>
<dbReference type="FunFam" id="1.10.10.2150:FF:000001">
    <property type="entry name" value="Ribosomal RNA-processing protein 8"/>
    <property type="match status" value="1"/>
</dbReference>
<dbReference type="GO" id="GO:0033553">
    <property type="term" value="C:rDNA heterochromatin"/>
    <property type="evidence" value="ECO:0007669"/>
    <property type="project" value="TreeGrafter"/>
</dbReference>
<dbReference type="EC" id="2.1.1.-" evidence="13"/>
<dbReference type="GO" id="GO:0042149">
    <property type="term" value="P:cellular response to glucose starvation"/>
    <property type="evidence" value="ECO:0007669"/>
    <property type="project" value="TreeGrafter"/>
</dbReference>
<dbReference type="PROSITE" id="PS01184">
    <property type="entry name" value="UBIE_2"/>
    <property type="match status" value="1"/>
</dbReference>
<dbReference type="EMBL" id="JAVRJZ010000112">
    <property type="protein sequence ID" value="KAK2703190.1"/>
    <property type="molecule type" value="Genomic_DNA"/>
</dbReference>
<dbReference type="Proteomes" id="UP001187531">
    <property type="component" value="Unassembled WGS sequence"/>
</dbReference>
<feature type="region of interest" description="Disordered" evidence="14">
    <location>
        <begin position="200"/>
        <end position="249"/>
    </location>
</feature>
<dbReference type="InterPro" id="IPR023576">
    <property type="entry name" value="UbiE/COQ5_MeTrFase_CS"/>
</dbReference>
<feature type="region of interest" description="Disordered" evidence="14">
    <location>
        <begin position="22"/>
        <end position="112"/>
    </location>
</feature>
<dbReference type="FunFam" id="3.40.50.150:FF:000068">
    <property type="entry name" value="Ribosomal RNA-processing protein 8"/>
    <property type="match status" value="1"/>
</dbReference>
<evidence type="ECO:0000256" key="9">
    <source>
        <dbReference type="ARBA" id="ARBA00022853"/>
    </source>
</evidence>
<dbReference type="GO" id="GO:0008168">
    <property type="term" value="F:methyltransferase activity"/>
    <property type="evidence" value="ECO:0007669"/>
    <property type="project" value="UniProtKB-KW"/>
</dbReference>
<keyword evidence="10" id="KW-0805">Transcription regulation</keyword>
<evidence type="ECO:0000256" key="13">
    <source>
        <dbReference type="RuleBase" id="RU365074"/>
    </source>
</evidence>
<evidence type="ECO:0000256" key="7">
    <source>
        <dbReference type="ARBA" id="ARBA00022679"/>
    </source>
</evidence>
<sequence length="486" mass="54799">MFEEPDWPGADSLSSLNASAISIEKNDASSGKKAKKVKNKTNRAPIVIPEEPGNEETMKNSTREKKKIQNLKKEIVANENKNEQNESVDHRQGKSNKDLKRNKNREHKDFETKLFDSSVSEFSGSNNMEIVPVEEKNYSADNLTDNSKSSLFQNNNNNKGKKRKMKKIENISNKIAMNKGIQDYSFVENDAAYSENKSLEADSLGGNSSASIQNLSEETRRNKRKKRNRKNGDKVVADEGAEENSASFAGVEPELMSHESKRAKNFGSSYGDTLRGKLVSSRFRYLNEYLYTSTSEDALKKFRQDPESFDVYHKGFQLQVAKWPTNPMNIIMKYIQKLPKGDIADFGCGDAQIAKSLPDRKVYSFDLVAHNDLVTACDMAHVPLKNASVDLAVFCLSLMGTNLSDFIMEANRVLKVGGFLLLAEVTSRCNDIDGFLRALEKFGFKLLKKNVENTHFFFAAFKKVTSTGNKAKLPKIYLKPCFYKKR</sequence>
<dbReference type="SUPFAM" id="SSF53335">
    <property type="entry name" value="S-adenosyl-L-methionine-dependent methyltransferases"/>
    <property type="match status" value="1"/>
</dbReference>
<evidence type="ECO:0000256" key="14">
    <source>
        <dbReference type="SAM" id="MobiDB-lite"/>
    </source>
</evidence>
<dbReference type="GO" id="GO:0046015">
    <property type="term" value="P:regulation of transcription by glucose"/>
    <property type="evidence" value="ECO:0007669"/>
    <property type="project" value="TreeGrafter"/>
</dbReference>
<dbReference type="GO" id="GO:0005677">
    <property type="term" value="C:chromatin silencing complex"/>
    <property type="evidence" value="ECO:0007669"/>
    <property type="project" value="TreeGrafter"/>
</dbReference>
<keyword evidence="12 13" id="KW-0539">Nucleus</keyword>
<evidence type="ECO:0000256" key="2">
    <source>
        <dbReference type="ARBA" id="ARBA00006301"/>
    </source>
</evidence>
<feature type="compositionally biased region" description="Basic residues" evidence="14">
    <location>
        <begin position="32"/>
        <end position="41"/>
    </location>
</feature>
<dbReference type="GO" id="GO:0005730">
    <property type="term" value="C:nucleolus"/>
    <property type="evidence" value="ECO:0007669"/>
    <property type="project" value="UniProtKB-SubCell"/>
</dbReference>
<name>A0AA88H6W2_ARTSF</name>
<organism evidence="15 16">
    <name type="scientific">Artemia franciscana</name>
    <name type="common">Brine shrimp</name>
    <name type="synonym">Artemia sanfranciscana</name>
    <dbReference type="NCBI Taxonomy" id="6661"/>
    <lineage>
        <taxon>Eukaryota</taxon>
        <taxon>Metazoa</taxon>
        <taxon>Ecdysozoa</taxon>
        <taxon>Arthropoda</taxon>
        <taxon>Crustacea</taxon>
        <taxon>Branchiopoda</taxon>
        <taxon>Anostraca</taxon>
        <taxon>Artemiidae</taxon>
        <taxon>Artemia</taxon>
    </lineage>
</organism>
<evidence type="ECO:0000256" key="1">
    <source>
        <dbReference type="ARBA" id="ARBA00004604"/>
    </source>
</evidence>
<evidence type="ECO:0000256" key="12">
    <source>
        <dbReference type="ARBA" id="ARBA00023242"/>
    </source>
</evidence>
<reference evidence="15" key="1">
    <citation type="submission" date="2023-07" db="EMBL/GenBank/DDBJ databases">
        <title>Chromosome-level genome assembly of Artemia franciscana.</title>
        <authorList>
            <person name="Jo E."/>
        </authorList>
    </citation>
    <scope>NUCLEOTIDE SEQUENCE</scope>
    <source>
        <tissue evidence="15">Whole body</tissue>
    </source>
</reference>
<dbReference type="InterPro" id="IPR007823">
    <property type="entry name" value="RRP8"/>
</dbReference>
<evidence type="ECO:0000313" key="16">
    <source>
        <dbReference type="Proteomes" id="UP001187531"/>
    </source>
</evidence>
<keyword evidence="5 13" id="KW-0698">rRNA processing</keyword>
<dbReference type="AlphaFoldDB" id="A0AA88H6W2"/>
<feature type="compositionally biased region" description="Low complexity" evidence="14">
    <location>
        <begin position="146"/>
        <end position="158"/>
    </location>
</feature>
<dbReference type="PANTHER" id="PTHR12787:SF0">
    <property type="entry name" value="RIBOSOMAL RNA-PROCESSING PROTEIN 8"/>
    <property type="match status" value="1"/>
</dbReference>
<dbReference type="GO" id="GO:0032259">
    <property type="term" value="P:methylation"/>
    <property type="evidence" value="ECO:0007669"/>
    <property type="project" value="UniProtKB-KW"/>
</dbReference>
<keyword evidence="8 13" id="KW-0949">S-adenosyl-L-methionine</keyword>
<keyword evidence="6 13" id="KW-0489">Methyltransferase</keyword>
<evidence type="ECO:0000256" key="3">
    <source>
        <dbReference type="ARBA" id="ARBA00020203"/>
    </source>
</evidence>
<comment type="similarity">
    <text evidence="2 13">Belongs to the methyltransferase superfamily. RRP8 family.</text>
</comment>
<feature type="compositionally biased region" description="Polar residues" evidence="14">
    <location>
        <begin position="205"/>
        <end position="216"/>
    </location>
</feature>
<gene>
    <name evidence="15" type="ORF">QYM36_018272</name>
</gene>